<keyword evidence="1" id="KW-0812">Transmembrane</keyword>
<dbReference type="Proteomes" id="UP000198556">
    <property type="component" value="Unassembled WGS sequence"/>
</dbReference>
<gene>
    <name evidence="2" type="ORF">SAMN05421767_14010</name>
</gene>
<feature type="transmembrane region" description="Helical" evidence="1">
    <location>
        <begin position="85"/>
        <end position="103"/>
    </location>
</feature>
<keyword evidence="1" id="KW-0472">Membrane</keyword>
<feature type="transmembrane region" description="Helical" evidence="1">
    <location>
        <begin position="33"/>
        <end position="53"/>
    </location>
</feature>
<dbReference type="RefSeq" id="WP_089747588.1">
    <property type="nucleotide sequence ID" value="NZ_FOGF01000040.1"/>
</dbReference>
<evidence type="ECO:0000256" key="1">
    <source>
        <dbReference type="SAM" id="Phobius"/>
    </source>
</evidence>
<feature type="transmembrane region" description="Helical" evidence="1">
    <location>
        <begin position="9"/>
        <end position="27"/>
    </location>
</feature>
<proteinExistence type="predicted"/>
<evidence type="ECO:0000313" key="3">
    <source>
        <dbReference type="Proteomes" id="UP000198556"/>
    </source>
</evidence>
<evidence type="ECO:0000313" key="2">
    <source>
        <dbReference type="EMBL" id="SER35881.1"/>
    </source>
</evidence>
<keyword evidence="1" id="KW-1133">Transmembrane helix</keyword>
<protein>
    <submittedName>
        <fullName evidence="2">Uncharacterized protein</fullName>
    </submittedName>
</protein>
<sequence length="196" mass="23411">MSRNKVKEFFLWIIGYSPVIMVILYKFKIEKYVANAYACFGVLGIVILTLLVYRIEQRCFLKNVEKDMEKYNENKRLEIKSISRLSLNEYSFFILTLMLPFIFEDANNSFDFWLMVFIILVLIYILVKMNQIIVNPIFLFSKLTILKCTVRKIGSENEKEISIITKLKVTDLEQLEVVRYKECFEQVYYVTRIKKI</sequence>
<name>A0A1H9NJ12_9LACT</name>
<feature type="transmembrane region" description="Helical" evidence="1">
    <location>
        <begin position="109"/>
        <end position="127"/>
    </location>
</feature>
<dbReference type="AlphaFoldDB" id="A0A1H9NJ12"/>
<dbReference type="EMBL" id="FOGF01000040">
    <property type="protein sequence ID" value="SER35881.1"/>
    <property type="molecule type" value="Genomic_DNA"/>
</dbReference>
<organism evidence="2 3">
    <name type="scientific">Granulicatella balaenopterae</name>
    <dbReference type="NCBI Taxonomy" id="137733"/>
    <lineage>
        <taxon>Bacteria</taxon>
        <taxon>Bacillati</taxon>
        <taxon>Bacillota</taxon>
        <taxon>Bacilli</taxon>
        <taxon>Lactobacillales</taxon>
        <taxon>Carnobacteriaceae</taxon>
        <taxon>Granulicatella</taxon>
    </lineage>
</organism>
<reference evidence="2 3" key="1">
    <citation type="submission" date="2016-10" db="EMBL/GenBank/DDBJ databases">
        <authorList>
            <person name="de Groot N.N."/>
        </authorList>
    </citation>
    <scope>NUCLEOTIDE SEQUENCE [LARGE SCALE GENOMIC DNA]</scope>
    <source>
        <strain evidence="2 3">DSM 15827</strain>
    </source>
</reference>
<keyword evidence="3" id="KW-1185">Reference proteome</keyword>
<accession>A0A1H9NJ12</accession>
<dbReference type="OrthoDB" id="2584692at2"/>
<dbReference type="STRING" id="137733.SAMN05421767_14010"/>